<accession>A0A2Z6P8X5</accession>
<dbReference type="EMBL" id="DF973805">
    <property type="protein sequence ID" value="GAU40429.1"/>
    <property type="molecule type" value="Genomic_DNA"/>
</dbReference>
<evidence type="ECO:0008006" key="3">
    <source>
        <dbReference type="Google" id="ProtNLM"/>
    </source>
</evidence>
<name>A0A2Z6P8X5_TRISU</name>
<sequence>MDSAFDLFDYVVLGKDCWHFKVRVVSTWSVSSFVKPDNINSIEMVLVNDKVCYWFWGNHSCHRQKIVHVSVPEQNCGSCDAPSISRYGFKFSTISEISNHTLDYDYLVDIIGLLTAISTEREYVRDGKVTKMLVIELTDHSGKVECALFGDYVDLFQDSIGKAVVGMKIVVVQFAKLKMFRDKVSIQNVLNATRVLVNRVINEIDEFKKCIAFHGIESLNVVTLLGPPSRPSAEDDFLRLNPKKTVVELVGMSDVGTFIVGAVIDGFVDCEDLWYPTCRCHRSVSADSGAYYCKGCDKHVFSIVPRLPL</sequence>
<gene>
    <name evidence="1" type="ORF">TSUD_397480</name>
</gene>
<dbReference type="Gene3D" id="2.40.50.140">
    <property type="entry name" value="Nucleic acid-binding proteins"/>
    <property type="match status" value="2"/>
</dbReference>
<dbReference type="Proteomes" id="UP000242715">
    <property type="component" value="Unassembled WGS sequence"/>
</dbReference>
<evidence type="ECO:0000313" key="1">
    <source>
        <dbReference type="EMBL" id="GAU40429.1"/>
    </source>
</evidence>
<organism evidence="1 2">
    <name type="scientific">Trifolium subterraneum</name>
    <name type="common">Subterranean clover</name>
    <dbReference type="NCBI Taxonomy" id="3900"/>
    <lineage>
        <taxon>Eukaryota</taxon>
        <taxon>Viridiplantae</taxon>
        <taxon>Streptophyta</taxon>
        <taxon>Embryophyta</taxon>
        <taxon>Tracheophyta</taxon>
        <taxon>Spermatophyta</taxon>
        <taxon>Magnoliopsida</taxon>
        <taxon>eudicotyledons</taxon>
        <taxon>Gunneridae</taxon>
        <taxon>Pentapetalae</taxon>
        <taxon>rosids</taxon>
        <taxon>fabids</taxon>
        <taxon>Fabales</taxon>
        <taxon>Fabaceae</taxon>
        <taxon>Papilionoideae</taxon>
        <taxon>50 kb inversion clade</taxon>
        <taxon>NPAAA clade</taxon>
        <taxon>Hologalegina</taxon>
        <taxon>IRL clade</taxon>
        <taxon>Trifolieae</taxon>
        <taxon>Trifolium</taxon>
    </lineage>
</organism>
<keyword evidence="2" id="KW-1185">Reference proteome</keyword>
<protein>
    <recommendedName>
        <fullName evidence="3">Replication factor A C-terminal domain-containing protein</fullName>
    </recommendedName>
</protein>
<dbReference type="InterPro" id="IPR012340">
    <property type="entry name" value="NA-bd_OB-fold"/>
</dbReference>
<dbReference type="SUPFAM" id="SSF50249">
    <property type="entry name" value="Nucleic acid-binding proteins"/>
    <property type="match status" value="1"/>
</dbReference>
<proteinExistence type="predicted"/>
<dbReference type="OrthoDB" id="1432693at2759"/>
<dbReference type="CDD" id="cd04481">
    <property type="entry name" value="RPA1_DBD_B_like"/>
    <property type="match status" value="1"/>
</dbReference>
<reference evidence="2" key="1">
    <citation type="journal article" date="2017" name="Front. Plant Sci.">
        <title>Climate Clever Clovers: New Paradigm to Reduce the Environmental Footprint of Ruminants by Breeding Low Methanogenic Forages Utilizing Haplotype Variation.</title>
        <authorList>
            <person name="Kaur P."/>
            <person name="Appels R."/>
            <person name="Bayer P.E."/>
            <person name="Keeble-Gagnere G."/>
            <person name="Wang J."/>
            <person name="Hirakawa H."/>
            <person name="Shirasawa K."/>
            <person name="Vercoe P."/>
            <person name="Stefanova K."/>
            <person name="Durmic Z."/>
            <person name="Nichols P."/>
            <person name="Revell C."/>
            <person name="Isobe S.N."/>
            <person name="Edwards D."/>
            <person name="Erskine W."/>
        </authorList>
    </citation>
    <scope>NUCLEOTIDE SEQUENCE [LARGE SCALE GENOMIC DNA]</scope>
    <source>
        <strain evidence="2">cv. Daliak</strain>
    </source>
</reference>
<dbReference type="AlphaFoldDB" id="A0A2Z6P8X5"/>
<evidence type="ECO:0000313" key="2">
    <source>
        <dbReference type="Proteomes" id="UP000242715"/>
    </source>
</evidence>